<dbReference type="Pfam" id="PF01832">
    <property type="entry name" value="Glucosaminidase"/>
    <property type="match status" value="1"/>
</dbReference>
<keyword evidence="2" id="KW-1133">Transmembrane helix</keyword>
<dbReference type="AlphaFoldDB" id="L0EL40"/>
<evidence type="ECO:0000313" key="4">
    <source>
        <dbReference type="EMBL" id="AGA60005.1"/>
    </source>
</evidence>
<evidence type="ECO:0000256" key="1">
    <source>
        <dbReference type="ARBA" id="ARBA00022801"/>
    </source>
</evidence>
<keyword evidence="4" id="KW-0614">Plasmid</keyword>
<proteinExistence type="predicted"/>
<gene>
    <name evidence="4" type="ordered locus">Theco_4001</name>
</gene>
<sequence>MNSTLEQAKEFLKGYGKQRLLNELKKRALKKVQTAILTNPWFWIVLGILFAVFLFFYLIAAAVASSQQTLTEYIISDKILSPQIYKKDLENAITSPFGERSDPFTGQTDFHPGIDISLPEGTPVASSFDGVVQTVSYPKASDGQSTKNAGIFVVVASTDDTEVNMTARYLHLKDAFVTPGQTVKKGEIIGLSGNTGRSTGPHLHFELKPKDADQPIDPSRFIFLMSKLTDAATTEAFRAMKKISWTVPNGYDYHSDKMLYVSDVYMGIEPPKFNTSGGGNIRSLYLGGSSVVSHFGPNIADPAPAPADDDVVTIPDTGELTHPFFIQYAAAAQAEERRSGIPASITLAQAALESAYGQSAICNNFFGIKADASYNGPTCTAQTREEYGGEVVTIEAKFRKYDNAEESFADHSDFLLKNSRYRRALSKTNPYEFANELQRAGYATDSQYANKLKAIIRSQNLTILDANRGIDPTTGQPFQDVPFNGSGEVTDAVTFVFGIQQFYGNYAKEVHRFTDSNGNVYVSYSNLTDPLTGNRIINLVNFNNVVNYYYGRETMSPELYVKDLPAAISVTIQSGGDDEFFVSRVEYVKGTY</sequence>
<dbReference type="RefSeq" id="WP_015256719.1">
    <property type="nucleotide sequence ID" value="NC_019898.1"/>
</dbReference>
<accession>L0EL40</accession>
<reference evidence="5" key="1">
    <citation type="submission" date="2012-01" db="EMBL/GenBank/DDBJ databases">
        <title>Complete sequence of plasmid of Thermobacillus composti KWC4.</title>
        <authorList>
            <person name="Lucas S."/>
            <person name="Han J."/>
            <person name="Lapidus A."/>
            <person name="Cheng J.-F."/>
            <person name="Goodwin L."/>
            <person name="Pitluck S."/>
            <person name="Peters L."/>
            <person name="Ovchinnikova G."/>
            <person name="Teshima H."/>
            <person name="Detter J.C."/>
            <person name="Han C."/>
            <person name="Tapia R."/>
            <person name="Land M."/>
            <person name="Hauser L."/>
            <person name="Kyrpides N."/>
            <person name="Ivanova N."/>
            <person name="Pagani I."/>
            <person name="Anderson I."/>
            <person name="Woyke T."/>
        </authorList>
    </citation>
    <scope>NUCLEOTIDE SEQUENCE [LARGE SCALE GENOMIC DNA]</scope>
    <source>
        <strain evidence="5">DSM 18247 / JCM 13945 / KWC4</strain>
        <plasmid evidence="5">Plasmid pTHECO01</plasmid>
    </source>
</reference>
<name>L0EL40_THECK</name>
<dbReference type="Gene3D" id="2.70.70.10">
    <property type="entry name" value="Glucose Permease (Domain IIA)"/>
    <property type="match status" value="1"/>
</dbReference>
<geneLocation type="plasmid" evidence="4 5">
    <name>pTHECO01</name>
</geneLocation>
<dbReference type="EMBL" id="CP003256">
    <property type="protein sequence ID" value="AGA60005.1"/>
    <property type="molecule type" value="Genomic_DNA"/>
</dbReference>
<feature type="domain" description="Mannosyl-glycoprotein endo-beta-N-acetylglucosamidase-like" evidence="3">
    <location>
        <begin position="309"/>
        <end position="465"/>
    </location>
</feature>
<dbReference type="Gene3D" id="1.10.530.10">
    <property type="match status" value="1"/>
</dbReference>
<dbReference type="eggNOG" id="COG1705">
    <property type="taxonomic scope" value="Bacteria"/>
</dbReference>
<dbReference type="eggNOG" id="COG0739">
    <property type="taxonomic scope" value="Bacteria"/>
</dbReference>
<dbReference type="SMART" id="SM00047">
    <property type="entry name" value="LYZ2"/>
    <property type="match status" value="1"/>
</dbReference>
<keyword evidence="2" id="KW-0472">Membrane</keyword>
<dbReference type="Pfam" id="PF01551">
    <property type="entry name" value="Peptidase_M23"/>
    <property type="match status" value="1"/>
</dbReference>
<keyword evidence="1" id="KW-0378">Hydrolase</keyword>
<dbReference type="GO" id="GO:0071973">
    <property type="term" value="P:bacterial-type flagellum-dependent cell motility"/>
    <property type="evidence" value="ECO:0007669"/>
    <property type="project" value="TreeGrafter"/>
</dbReference>
<feature type="transmembrane region" description="Helical" evidence="2">
    <location>
        <begin position="41"/>
        <end position="64"/>
    </location>
</feature>
<protein>
    <submittedName>
        <fullName evidence="4">Muramidase (Flagellum-specific)</fullName>
    </submittedName>
</protein>
<dbReference type="KEGG" id="tco:Theco_4001"/>
<dbReference type="InterPro" id="IPR011055">
    <property type="entry name" value="Dup_hybrid_motif"/>
</dbReference>
<evidence type="ECO:0000259" key="3">
    <source>
        <dbReference type="SMART" id="SM00047"/>
    </source>
</evidence>
<keyword evidence="2" id="KW-0812">Transmembrane</keyword>
<dbReference type="InterPro" id="IPR051056">
    <property type="entry name" value="Glycosyl_Hydrolase_73"/>
</dbReference>
<keyword evidence="5" id="KW-1185">Reference proteome</keyword>
<dbReference type="InterPro" id="IPR002901">
    <property type="entry name" value="MGlyc_endo_b_GlcNAc-like_dom"/>
</dbReference>
<dbReference type="PANTHER" id="PTHR33308">
    <property type="entry name" value="PEPTIDOGLYCAN HYDROLASE FLGJ"/>
    <property type="match status" value="1"/>
</dbReference>
<dbReference type="SUPFAM" id="SSF51261">
    <property type="entry name" value="Duplicated hybrid motif"/>
    <property type="match status" value="1"/>
</dbReference>
<dbReference type="InterPro" id="IPR016047">
    <property type="entry name" value="M23ase_b-sheet_dom"/>
</dbReference>
<organism evidence="4 5">
    <name type="scientific">Thermobacillus composti (strain DSM 18247 / JCM 13945 / KWC4)</name>
    <dbReference type="NCBI Taxonomy" id="717605"/>
    <lineage>
        <taxon>Bacteria</taxon>
        <taxon>Bacillati</taxon>
        <taxon>Bacillota</taxon>
        <taxon>Bacilli</taxon>
        <taxon>Bacillales</taxon>
        <taxon>Paenibacillaceae</taxon>
        <taxon>Thermobacillus</taxon>
    </lineage>
</organism>
<dbReference type="PRINTS" id="PR01002">
    <property type="entry name" value="FLGFLGJ"/>
</dbReference>
<dbReference type="Proteomes" id="UP000010795">
    <property type="component" value="Plasmid pTHECO01"/>
</dbReference>
<evidence type="ECO:0000256" key="2">
    <source>
        <dbReference type="SAM" id="Phobius"/>
    </source>
</evidence>
<dbReference type="PANTHER" id="PTHR33308:SF9">
    <property type="entry name" value="PEPTIDOGLYCAN HYDROLASE FLGJ"/>
    <property type="match status" value="1"/>
</dbReference>
<dbReference type="GO" id="GO:0004040">
    <property type="term" value="F:amidase activity"/>
    <property type="evidence" value="ECO:0007669"/>
    <property type="project" value="InterPro"/>
</dbReference>
<evidence type="ECO:0000313" key="5">
    <source>
        <dbReference type="Proteomes" id="UP000010795"/>
    </source>
</evidence>
<dbReference type="CDD" id="cd12797">
    <property type="entry name" value="M23_peptidase"/>
    <property type="match status" value="1"/>
</dbReference>
<dbReference type="Gene3D" id="2.10.70.40">
    <property type="entry name" value="peptidoglycan hydrolase"/>
    <property type="match status" value="1"/>
</dbReference>
<dbReference type="HOGENOM" id="CLU_460726_0_0_9"/>
<dbReference type="OrthoDB" id="977752at2"/>